<protein>
    <recommendedName>
        <fullName evidence="3">Ankyrin</fullName>
    </recommendedName>
</protein>
<evidence type="ECO:0000313" key="2">
    <source>
        <dbReference type="Proteomes" id="UP000281549"/>
    </source>
</evidence>
<organism evidence="1 2">
    <name type="scientific">Rozella allomycis (strain CSF55)</name>
    <dbReference type="NCBI Taxonomy" id="988480"/>
    <lineage>
        <taxon>Eukaryota</taxon>
        <taxon>Fungi</taxon>
        <taxon>Fungi incertae sedis</taxon>
        <taxon>Cryptomycota</taxon>
        <taxon>Cryptomycota incertae sedis</taxon>
        <taxon>Rozella</taxon>
    </lineage>
</organism>
<reference evidence="2" key="1">
    <citation type="journal article" date="2018" name="Nat. Microbiol.">
        <title>Leveraging single-cell genomics to expand the fungal tree of life.</title>
        <authorList>
            <person name="Ahrendt S.R."/>
            <person name="Quandt C.A."/>
            <person name="Ciobanu D."/>
            <person name="Clum A."/>
            <person name="Salamov A."/>
            <person name="Andreopoulos B."/>
            <person name="Cheng J.F."/>
            <person name="Woyke T."/>
            <person name="Pelin A."/>
            <person name="Henrissat B."/>
            <person name="Reynolds N.K."/>
            <person name="Benny G.L."/>
            <person name="Smith M.E."/>
            <person name="James T.Y."/>
            <person name="Grigoriev I.V."/>
        </authorList>
    </citation>
    <scope>NUCLEOTIDE SEQUENCE [LARGE SCALE GENOMIC DNA]</scope>
    <source>
        <strain evidence="2">CSF55</strain>
    </source>
</reference>
<accession>A0A4P9YLK4</accession>
<dbReference type="Gene3D" id="1.25.40.20">
    <property type="entry name" value="Ankyrin repeat-containing domain"/>
    <property type="match status" value="1"/>
</dbReference>
<dbReference type="EMBL" id="ML005050">
    <property type="protein sequence ID" value="RKP20536.1"/>
    <property type="molecule type" value="Genomic_DNA"/>
</dbReference>
<name>A0A4P9YLK4_ROZAC</name>
<evidence type="ECO:0008006" key="3">
    <source>
        <dbReference type="Google" id="ProtNLM"/>
    </source>
</evidence>
<proteinExistence type="predicted"/>
<dbReference type="SUPFAM" id="SSF48403">
    <property type="entry name" value="Ankyrin repeat"/>
    <property type="match status" value="1"/>
</dbReference>
<sequence length="220" mass="25451">MRPIFFELFFLATGIYGFLVQDLRLGRLLTRLTQKQIDSYRIQAPHCYSALTSKSKSPGKVDWDYCVKINLVDRDMSKIILKDNIFTKSIDVDIINLFMFLVAADKLGSVKFIMENRYDWIFALSDHHHSVASYACMFNRKDILVHLIQKIEPKDRWIFHVRSFDQSTCLDYALKMKNYGIIELLLSKRIFSADSYVCANGDSIASFLSSQGDSESMKLL</sequence>
<feature type="non-terminal residue" evidence="1">
    <location>
        <position position="220"/>
    </location>
</feature>
<dbReference type="InterPro" id="IPR036770">
    <property type="entry name" value="Ankyrin_rpt-contain_sf"/>
</dbReference>
<evidence type="ECO:0000313" key="1">
    <source>
        <dbReference type="EMBL" id="RKP20536.1"/>
    </source>
</evidence>
<dbReference type="AlphaFoldDB" id="A0A4P9YLK4"/>
<dbReference type="Proteomes" id="UP000281549">
    <property type="component" value="Unassembled WGS sequence"/>
</dbReference>
<gene>
    <name evidence="1" type="ORF">ROZALSC1DRAFT_21309</name>
</gene>